<evidence type="ECO:0000313" key="2">
    <source>
        <dbReference type="Proteomes" id="UP000754883"/>
    </source>
</evidence>
<sequence>MASYPAPIQLSPSVSLYQYQEDPRPKEANQKDENGPRLVILATWAFAQDKHIVKYIDKYRALFPKVSILVVKSFLRHFFWLPGARKELEPAAVAIRSLLSADDPTGTSTTRPPMLVHLFSNSGLSTIYNLCDAYSGTTEIEKTNPRDRLPLHATIFDSSPGTYEYMSVASAVMFGVPRGNWLARIMATPLAHFLSMCLWIWVRVFGGADWPRVWGQASNNTTRSVETCRSYLFSAADPLVRKDAVQANAKDALVKGFHVLYQEDFGNSKHVAHARSDPNRYWRVVKETWEGHKSGDETNTI</sequence>
<dbReference type="PANTHER" id="PTHR12265">
    <property type="entry name" value="TRANSMEMBRANE PROTEIN 53"/>
    <property type="match status" value="1"/>
</dbReference>
<accession>A0A9N9YDF6</accession>
<organism evidence="1 2">
    <name type="scientific">Clonostachys byssicola</name>
    <dbReference type="NCBI Taxonomy" id="160290"/>
    <lineage>
        <taxon>Eukaryota</taxon>
        <taxon>Fungi</taxon>
        <taxon>Dikarya</taxon>
        <taxon>Ascomycota</taxon>
        <taxon>Pezizomycotina</taxon>
        <taxon>Sordariomycetes</taxon>
        <taxon>Hypocreomycetidae</taxon>
        <taxon>Hypocreales</taxon>
        <taxon>Bionectriaceae</taxon>
        <taxon>Clonostachys</taxon>
    </lineage>
</organism>
<dbReference type="OrthoDB" id="77878at2759"/>
<name>A0A9N9YDF6_9HYPO</name>
<dbReference type="EMBL" id="CABFNO020001566">
    <property type="protein sequence ID" value="CAH0004337.1"/>
    <property type="molecule type" value="Genomic_DNA"/>
</dbReference>
<proteinExistence type="predicted"/>
<dbReference type="AlphaFoldDB" id="A0A9N9YDF6"/>
<dbReference type="Pfam" id="PF05705">
    <property type="entry name" value="DUF829"/>
    <property type="match status" value="1"/>
</dbReference>
<dbReference type="PANTHER" id="PTHR12265:SF40">
    <property type="entry name" value="DUF829-DOMAIN-CONTAINING PROTEIN"/>
    <property type="match status" value="1"/>
</dbReference>
<reference evidence="1 2" key="2">
    <citation type="submission" date="2021-10" db="EMBL/GenBank/DDBJ databases">
        <authorList>
            <person name="Piombo E."/>
        </authorList>
    </citation>
    <scope>NUCLEOTIDE SEQUENCE [LARGE SCALE GENOMIC DNA]</scope>
</reference>
<protein>
    <recommendedName>
        <fullName evidence="3">Transmembrane protein 53</fullName>
    </recommendedName>
</protein>
<dbReference type="InterPro" id="IPR008547">
    <property type="entry name" value="DUF829_TMEM53"/>
</dbReference>
<evidence type="ECO:0008006" key="3">
    <source>
        <dbReference type="Google" id="ProtNLM"/>
    </source>
</evidence>
<comment type="caution">
    <text evidence="1">The sequence shown here is derived from an EMBL/GenBank/DDBJ whole genome shotgun (WGS) entry which is preliminary data.</text>
</comment>
<dbReference type="Proteomes" id="UP000754883">
    <property type="component" value="Unassembled WGS sequence"/>
</dbReference>
<gene>
    <name evidence="1" type="ORF">CBYS24578_00011877</name>
</gene>
<keyword evidence="2" id="KW-1185">Reference proteome</keyword>
<reference evidence="2" key="1">
    <citation type="submission" date="2019-06" db="EMBL/GenBank/DDBJ databases">
        <authorList>
            <person name="Broberg M."/>
        </authorList>
    </citation>
    <scope>NUCLEOTIDE SEQUENCE [LARGE SCALE GENOMIC DNA]</scope>
</reference>
<evidence type="ECO:0000313" key="1">
    <source>
        <dbReference type="EMBL" id="CAH0004337.1"/>
    </source>
</evidence>